<accession>A0AAN8S8L1</accession>
<dbReference type="Proteomes" id="UP001372834">
    <property type="component" value="Unassembled WGS sequence"/>
</dbReference>
<gene>
    <name evidence="1" type="ORF">RUM43_005260</name>
</gene>
<comment type="caution">
    <text evidence="1">The sequence shown here is derived from an EMBL/GenBank/DDBJ whole genome shotgun (WGS) entry which is preliminary data.</text>
</comment>
<reference evidence="1 2" key="1">
    <citation type="submission" date="2023-10" db="EMBL/GenBank/DDBJ databases">
        <title>Genomes of two closely related lineages of the louse Polyplax serrata with different host specificities.</title>
        <authorList>
            <person name="Martinu J."/>
            <person name="Tarabai H."/>
            <person name="Stefka J."/>
            <person name="Hypsa V."/>
        </authorList>
    </citation>
    <scope>NUCLEOTIDE SEQUENCE [LARGE SCALE GENOMIC DNA]</scope>
    <source>
        <strain evidence="1">HR10_N</strain>
    </source>
</reference>
<name>A0AAN8S8L1_POLSC</name>
<organism evidence="1 2">
    <name type="scientific">Polyplax serrata</name>
    <name type="common">Common mouse louse</name>
    <dbReference type="NCBI Taxonomy" id="468196"/>
    <lineage>
        <taxon>Eukaryota</taxon>
        <taxon>Metazoa</taxon>
        <taxon>Ecdysozoa</taxon>
        <taxon>Arthropoda</taxon>
        <taxon>Hexapoda</taxon>
        <taxon>Insecta</taxon>
        <taxon>Pterygota</taxon>
        <taxon>Neoptera</taxon>
        <taxon>Paraneoptera</taxon>
        <taxon>Psocodea</taxon>
        <taxon>Troctomorpha</taxon>
        <taxon>Phthiraptera</taxon>
        <taxon>Anoplura</taxon>
        <taxon>Polyplacidae</taxon>
        <taxon>Polyplax</taxon>
    </lineage>
</organism>
<evidence type="ECO:0000313" key="1">
    <source>
        <dbReference type="EMBL" id="KAK6624969.1"/>
    </source>
</evidence>
<sequence length="243" mass="28035">MIINKKAPPSSHPYRVLSHVRYYCSQKSKKDANVEKKGKAKRIPSCKAILDIRQMEIFTTVSLPTKRRRRIELLKNFRRCLLSKSEGEMKYFVVISLPKIHSHPIQVRGQYLNDEVKAAMHYVLRTGTTSLSSIQEKVYEIVDREFENHPIKPSRENSAFYPNQKTIYNHLRRDGLIVSRLYKKNGSDVTCLKAKTKDLLSLIFQRLEGCSDIIILTKVYKKCKNLAITFASDTTGGDTIQLK</sequence>
<proteinExistence type="predicted"/>
<evidence type="ECO:0000313" key="2">
    <source>
        <dbReference type="Proteomes" id="UP001372834"/>
    </source>
</evidence>
<dbReference type="AlphaFoldDB" id="A0AAN8S8L1"/>
<protein>
    <submittedName>
        <fullName evidence="1">Uncharacterized protein</fullName>
    </submittedName>
</protein>
<dbReference type="EMBL" id="JAWJWE010000037">
    <property type="protein sequence ID" value="KAK6624969.1"/>
    <property type="molecule type" value="Genomic_DNA"/>
</dbReference>